<dbReference type="AlphaFoldDB" id="A0A0S6W0U4"/>
<dbReference type="PANTHER" id="PTHR37826">
    <property type="entry name" value="FLOTILLIN BAND_7_5 DOMAIN PROTEIN"/>
    <property type="match status" value="1"/>
</dbReference>
<evidence type="ECO:0008006" key="4">
    <source>
        <dbReference type="Google" id="ProtNLM"/>
    </source>
</evidence>
<dbReference type="HOGENOM" id="CLU_039030_1_0_0"/>
<dbReference type="Gene3D" id="2.20.28.30">
    <property type="entry name" value="RNA polymerase ii, chain L"/>
    <property type="match status" value="2"/>
</dbReference>
<sequence length="370" mass="41590">MSKNTQFPCQQCGADLKFAPGTNSLKCPYCGSENEIPAASRGLTPDDQEHIRELDYDAYLRNAAPEGEMQEINTVKCQACGAETTLPPNTAAAECPFCGTSIVITTTTTKQITPSALLPFKVTLKEAQEKFQSWVKGLWFAPNKLKKTARLAEGLKGLYLPHWTYDANTSTNYAGERGEHYYVTEMRTVTRDGKQVTESVQVQKTRWYPAKGRVHNTFDDVVVPASDSLPRQYTQALEPWDLHALAPYDDQFLSGFRAESYSVSLQQGFEFAKKIMEPKIEETIRKDIGGDEQRIGRKDTAYSDITFKHILLPLWISAYRYNDKIFRFLVNARTGEVQGERPWSWIKIAFAVLVGIGIVVGFILLFGNNG</sequence>
<dbReference type="PANTHER" id="PTHR37826:SF3">
    <property type="entry name" value="J DOMAIN-CONTAINING PROTEIN"/>
    <property type="match status" value="1"/>
</dbReference>
<keyword evidence="1" id="KW-1133">Transmembrane helix</keyword>
<accession>A0A0S6W0U4</accession>
<organism evidence="2">
    <name type="scientific">Candidatus Moduliflexus flocculans</name>
    <dbReference type="NCBI Taxonomy" id="1499966"/>
    <lineage>
        <taxon>Bacteria</taxon>
        <taxon>Candidatus Moduliflexota</taxon>
        <taxon>Candidatus Moduliflexia</taxon>
        <taxon>Candidatus Moduliflexales</taxon>
        <taxon>Candidatus Moduliflexaceae</taxon>
    </lineage>
</organism>
<proteinExistence type="predicted"/>
<dbReference type="Proteomes" id="UP000030700">
    <property type="component" value="Unassembled WGS sequence"/>
</dbReference>
<gene>
    <name evidence="2" type="ORF">U14_04600</name>
</gene>
<evidence type="ECO:0000313" key="3">
    <source>
        <dbReference type="Proteomes" id="UP000030700"/>
    </source>
</evidence>
<feature type="transmembrane region" description="Helical" evidence="1">
    <location>
        <begin position="343"/>
        <end position="366"/>
    </location>
</feature>
<evidence type="ECO:0000256" key="1">
    <source>
        <dbReference type="SAM" id="Phobius"/>
    </source>
</evidence>
<name>A0A0S6W0U4_9BACT</name>
<reference evidence="2" key="1">
    <citation type="journal article" date="2015" name="PeerJ">
        <title>First genomic representation of candidate bacterial phylum KSB3 points to enhanced environmental sensing as a trigger of wastewater bulking.</title>
        <authorList>
            <person name="Sekiguchi Y."/>
            <person name="Ohashi A."/>
            <person name="Parks D.H."/>
            <person name="Yamauchi T."/>
            <person name="Tyson G.W."/>
            <person name="Hugenholtz P."/>
        </authorList>
    </citation>
    <scope>NUCLEOTIDE SEQUENCE [LARGE SCALE GENOMIC DNA]</scope>
</reference>
<dbReference type="STRING" id="1499966.U14_04600"/>
<protein>
    <recommendedName>
        <fullName evidence="4">Primosomal protein N' (Replication factor Y)-superfamily II helicase</fullName>
    </recommendedName>
</protein>
<keyword evidence="1" id="KW-0472">Membrane</keyword>
<keyword evidence="3" id="KW-1185">Reference proteome</keyword>
<evidence type="ECO:0000313" key="2">
    <source>
        <dbReference type="EMBL" id="GAK53335.1"/>
    </source>
</evidence>
<keyword evidence="1" id="KW-0812">Transmembrane</keyword>
<dbReference type="EMBL" id="DF820459">
    <property type="protein sequence ID" value="GAK53335.1"/>
    <property type="molecule type" value="Genomic_DNA"/>
</dbReference>